<protein>
    <submittedName>
        <fullName evidence="1">Uncharacterized protein</fullName>
    </submittedName>
</protein>
<dbReference type="OMA" id="MEREINL"/>
<sequence>MEKEIKFAPKDIDEELAKIGMLERMRDIIEYAIKENLAAREALLIMEREINLIKDAVSLDNKIAREEYVRRRLGVDGSAILTSEHYAKSFNLFQR</sequence>
<gene>
    <name evidence="1" type="ORF">E2R62_20335</name>
</gene>
<name>A0A482PJF4_CITRO</name>
<reference evidence="1" key="1">
    <citation type="submission" date="2019-03" db="EMBL/GenBank/DDBJ databases">
        <title>Complete genome sequence of enteropathogenic Citrobacter rodentium strain DBS100.</title>
        <authorList>
            <person name="Popov G."/>
            <person name="Fiebig A."/>
            <person name="Shideler S."/>
            <person name="Coombes B."/>
            <person name="Savchenko A."/>
        </authorList>
    </citation>
    <scope>NUCLEOTIDE SEQUENCE</scope>
    <source>
        <strain evidence="1">DBS100</strain>
    </source>
</reference>
<organism evidence="1">
    <name type="scientific">Citrobacter rodentium</name>
    <dbReference type="NCBI Taxonomy" id="67825"/>
    <lineage>
        <taxon>Bacteria</taxon>
        <taxon>Pseudomonadati</taxon>
        <taxon>Pseudomonadota</taxon>
        <taxon>Gammaproteobacteria</taxon>
        <taxon>Enterobacterales</taxon>
        <taxon>Enterobacteriaceae</taxon>
        <taxon>Citrobacter</taxon>
    </lineage>
</organism>
<proteinExistence type="predicted"/>
<dbReference type="RefSeq" id="WP_012908591.1">
    <property type="nucleotide sequence ID" value="NZ_CAJTBI010000014.1"/>
</dbReference>
<dbReference type="EMBL" id="CP038008">
    <property type="protein sequence ID" value="QBY30955.1"/>
    <property type="molecule type" value="Genomic_DNA"/>
</dbReference>
<dbReference type="AlphaFoldDB" id="A0A482PJF4"/>
<evidence type="ECO:0000313" key="1">
    <source>
        <dbReference type="EMBL" id="QBY30955.1"/>
    </source>
</evidence>
<accession>A0A482PJF4</accession>